<dbReference type="AlphaFoldDB" id="A0A6J3M172"/>
<dbReference type="RefSeq" id="XP_033458664.1">
    <property type="nucleotide sequence ID" value="XM_033603251.1"/>
</dbReference>
<comment type="similarity">
    <text evidence="1">Belongs to the MT-A70-like family.</text>
</comment>
<evidence type="ECO:0000256" key="2">
    <source>
        <dbReference type="SAM" id="MobiDB-lite"/>
    </source>
</evidence>
<organism evidence="4">
    <name type="scientific">Dissoconium aciculare CBS 342.82</name>
    <dbReference type="NCBI Taxonomy" id="1314786"/>
    <lineage>
        <taxon>Eukaryota</taxon>
        <taxon>Fungi</taxon>
        <taxon>Dikarya</taxon>
        <taxon>Ascomycota</taxon>
        <taxon>Pezizomycotina</taxon>
        <taxon>Dothideomycetes</taxon>
        <taxon>Dothideomycetidae</taxon>
        <taxon>Mycosphaerellales</taxon>
        <taxon>Dissoconiaceae</taxon>
        <taxon>Dissoconium</taxon>
    </lineage>
</organism>
<keyword evidence="3" id="KW-1185">Reference proteome</keyword>
<evidence type="ECO:0000256" key="1">
    <source>
        <dbReference type="PROSITE-ProRule" id="PRU00489"/>
    </source>
</evidence>
<feature type="compositionally biased region" description="Basic and acidic residues" evidence="2">
    <location>
        <begin position="153"/>
        <end position="162"/>
    </location>
</feature>
<accession>A0A6J3M172</accession>
<dbReference type="InterPro" id="IPR007757">
    <property type="entry name" value="MT-A70-like"/>
</dbReference>
<dbReference type="PROSITE" id="PS51143">
    <property type="entry name" value="MT_A70"/>
    <property type="match status" value="1"/>
</dbReference>
<dbReference type="GO" id="GO:0032259">
    <property type="term" value="P:methylation"/>
    <property type="evidence" value="ECO:0007669"/>
    <property type="project" value="InterPro"/>
</dbReference>
<dbReference type="InterPro" id="IPR002052">
    <property type="entry name" value="DNA_methylase_N6_adenine_CS"/>
</dbReference>
<dbReference type="PANTHER" id="PTHR12829:SF4">
    <property type="entry name" value="N(6)-ADENINE-SPECIFIC METHYLTRANSFERASE METTL4"/>
    <property type="match status" value="1"/>
</dbReference>
<dbReference type="GO" id="GO:0005634">
    <property type="term" value="C:nucleus"/>
    <property type="evidence" value="ECO:0007669"/>
    <property type="project" value="TreeGrafter"/>
</dbReference>
<reference evidence="4" key="3">
    <citation type="submission" date="2025-08" db="UniProtKB">
        <authorList>
            <consortium name="RefSeq"/>
        </authorList>
    </citation>
    <scope>IDENTIFICATION</scope>
    <source>
        <strain evidence="4">CBS 342.82</strain>
    </source>
</reference>
<reference evidence="4" key="1">
    <citation type="submission" date="2020-01" db="EMBL/GenBank/DDBJ databases">
        <authorList>
            <consortium name="DOE Joint Genome Institute"/>
            <person name="Haridas S."/>
            <person name="Albert R."/>
            <person name="Binder M."/>
            <person name="Bloem J."/>
            <person name="Labutti K."/>
            <person name="Salamov A."/>
            <person name="Andreopoulos B."/>
            <person name="Baker S.E."/>
            <person name="Barry K."/>
            <person name="Bills G."/>
            <person name="Bluhm B.H."/>
            <person name="Cannon C."/>
            <person name="Castanera R."/>
            <person name="Culley D.E."/>
            <person name="Daum C."/>
            <person name="Ezra D."/>
            <person name="Gonzalez J.B."/>
            <person name="Henrissat B."/>
            <person name="Kuo A."/>
            <person name="Liang C."/>
            <person name="Lipzen A."/>
            <person name="Lutzoni F."/>
            <person name="Magnuson J."/>
            <person name="Mondo S."/>
            <person name="Nolan M."/>
            <person name="Ohm R."/>
            <person name="Pangilinan J."/>
            <person name="Park H.-J."/>
            <person name="Ramirez L."/>
            <person name="Alfaro M."/>
            <person name="Sun H."/>
            <person name="Tritt A."/>
            <person name="Yoshinaga Y."/>
            <person name="Zwiers L.-H."/>
            <person name="Turgeon B.G."/>
            <person name="Goodwin S.B."/>
            <person name="Spatafora J.W."/>
            <person name="Crous P.W."/>
            <person name="Grigoriev I.V."/>
        </authorList>
    </citation>
    <scope>NUCLEOTIDE SEQUENCE</scope>
    <source>
        <strain evidence="4">CBS 342.82</strain>
    </source>
</reference>
<dbReference type="GO" id="GO:0003676">
    <property type="term" value="F:nucleic acid binding"/>
    <property type="evidence" value="ECO:0007669"/>
    <property type="project" value="InterPro"/>
</dbReference>
<dbReference type="GeneID" id="54361051"/>
<dbReference type="Pfam" id="PF05063">
    <property type="entry name" value="MT-A70"/>
    <property type="match status" value="1"/>
</dbReference>
<feature type="compositionally biased region" description="Low complexity" evidence="2">
    <location>
        <begin position="19"/>
        <end position="31"/>
    </location>
</feature>
<proteinExistence type="inferred from homology"/>
<reference evidence="4" key="2">
    <citation type="submission" date="2020-04" db="EMBL/GenBank/DDBJ databases">
        <authorList>
            <consortium name="NCBI Genome Project"/>
        </authorList>
    </citation>
    <scope>NUCLEOTIDE SEQUENCE</scope>
    <source>
        <strain evidence="4">CBS 342.82</strain>
    </source>
</reference>
<dbReference type="Proteomes" id="UP000504637">
    <property type="component" value="Unplaced"/>
</dbReference>
<gene>
    <name evidence="4" type="ORF">K489DRAFT_371613</name>
</gene>
<dbReference type="PANTHER" id="PTHR12829">
    <property type="entry name" value="N6-ADENOSINE-METHYLTRANSFERASE"/>
    <property type="match status" value="1"/>
</dbReference>
<sequence length="509" mass="57581">MQHTSPPTEPEPEPEPEPETTTPSSHQQSSSAILWQNATRSITVLDLPTSIARAQDFDPSSVLGEIASVRPLQRPFPSNQPRTPAAAARLNQRHTCSSDEFFLHQHATYRQVLSRALDETTRAFPSGRKWCRPRRNVVDATRAGPSLTDADNDDHPKRKLDAIDESTSPDEFRPLPRASSPIFPLKLIEEEIHNGGYDSDAKQSLSNDSSIQDRDWSGHRLSVCEECLSDDRTFMTNCSLTTQRIHYRSQNHASYPTVEKEDHFTFLIPPKSSFYLAGCTASSAFHASLRNQSQNHDLPRRKFDFVLLDPPWPNRSVRRSHKTPGKTYSTATTLPELRRLLLKMDLDVLIDESCVVAIWITNKPAVRELVLDSEKGLFAAWGVDLVEEWLWLKTTESGEPVSELDGAWRKPYEVLLLGRRRNGYHDLGQSGEAPSPSVVYRTIISVPDLHSRKPCLKELIEPLMPDATNYRALEIFARNLVAGWWSWGDECIKFNWEGCYSSGDPDRVS</sequence>
<evidence type="ECO:0000313" key="3">
    <source>
        <dbReference type="Proteomes" id="UP000504637"/>
    </source>
</evidence>
<protein>
    <submittedName>
        <fullName evidence="4">MT-A70-domain-containing protein</fullName>
    </submittedName>
</protein>
<feature type="region of interest" description="Disordered" evidence="2">
    <location>
        <begin position="141"/>
        <end position="175"/>
    </location>
</feature>
<name>A0A6J3M172_9PEZI</name>
<dbReference type="OrthoDB" id="61116at2759"/>
<dbReference type="PROSITE" id="PS00092">
    <property type="entry name" value="N6_MTASE"/>
    <property type="match status" value="1"/>
</dbReference>
<evidence type="ECO:0000313" key="4">
    <source>
        <dbReference type="RefSeq" id="XP_033458664.1"/>
    </source>
</evidence>
<feature type="region of interest" description="Disordered" evidence="2">
    <location>
        <begin position="1"/>
        <end position="32"/>
    </location>
</feature>
<dbReference type="GO" id="GO:0008168">
    <property type="term" value="F:methyltransferase activity"/>
    <property type="evidence" value="ECO:0007669"/>
    <property type="project" value="InterPro"/>
</dbReference>